<proteinExistence type="predicted"/>
<protein>
    <submittedName>
        <fullName evidence="2">Uncharacterized protein</fullName>
    </submittedName>
</protein>
<accession>A0A915JWI2</accession>
<organism evidence="1 2">
    <name type="scientific">Romanomermis culicivorax</name>
    <name type="common">Nematode worm</name>
    <dbReference type="NCBI Taxonomy" id="13658"/>
    <lineage>
        <taxon>Eukaryota</taxon>
        <taxon>Metazoa</taxon>
        <taxon>Ecdysozoa</taxon>
        <taxon>Nematoda</taxon>
        <taxon>Enoplea</taxon>
        <taxon>Dorylaimia</taxon>
        <taxon>Mermithida</taxon>
        <taxon>Mermithoidea</taxon>
        <taxon>Mermithidae</taxon>
        <taxon>Romanomermis</taxon>
    </lineage>
</organism>
<sequence>MDLFELLQSSL</sequence>
<evidence type="ECO:0000313" key="1">
    <source>
        <dbReference type="Proteomes" id="UP000887565"/>
    </source>
</evidence>
<evidence type="ECO:0000313" key="2">
    <source>
        <dbReference type="WBParaSite" id="nRc.2.0.1.t30785-RA"/>
    </source>
</evidence>
<dbReference type="Proteomes" id="UP000887565">
    <property type="component" value="Unplaced"/>
</dbReference>
<dbReference type="WBParaSite" id="nRc.2.0.1.t30785-RA">
    <property type="protein sequence ID" value="nRc.2.0.1.t30785-RA"/>
    <property type="gene ID" value="nRc.2.0.1.g30785"/>
</dbReference>
<keyword evidence="1" id="KW-1185">Reference proteome</keyword>
<reference evidence="2" key="1">
    <citation type="submission" date="2022-11" db="UniProtKB">
        <authorList>
            <consortium name="WormBaseParasite"/>
        </authorList>
    </citation>
    <scope>IDENTIFICATION</scope>
</reference>
<name>A0A915JWI2_ROMCU</name>